<sequence>MPQSTSSSSSKSKPDAAVVKHRACDECRTRKLACSKELDGCGRCRKEGWKCVYSPQKPMGRPRKRRFVDEADEQQASVPASLVPQHLAGPASSSSSSSPSPSQLQFTTLATPGNPLDIDYSTFYDTGDYGNMGSLDMPYYDFSSANGLPPAAYLGPEYTDFSMGYAEPAFPSNGMQFGGVDLLGGINFDDQNHANTQLSEDINNTAQDILALSAQFEERKAREARLEEVQQINFPSEPTESTPSLSPQSTNEKTSTASSSAGASQPATPKNTNPKPLPDTTCGCLSQVYLALDSLTRLPEDIIEAMNVARGASRAAHDVIVCPKCAQPAIQDVTAPPTMQMFQNTMLLGTLLPTTANAYVKILEMIEDTANVAKEKDEDIVFRLSEYGGHWGNMPFVNEITCQTADNLGNKLMKPDHWRLTVRALLKLDVYGYEIDRPSVINGAHISHRHLGLRDVIQAMEERSNRRHDLIDALVASGQPHPLKNGQFTLMHCNKEKDARDERQCLKFVELARTALDKLVIT</sequence>
<feature type="region of interest" description="Disordered" evidence="5">
    <location>
        <begin position="229"/>
        <end position="278"/>
    </location>
</feature>
<feature type="compositionally biased region" description="Low complexity" evidence="5">
    <location>
        <begin position="235"/>
        <end position="268"/>
    </location>
</feature>
<dbReference type="SMART" id="SM00066">
    <property type="entry name" value="GAL4"/>
    <property type="match status" value="1"/>
</dbReference>
<organism evidence="7 8">
    <name type="scientific">Plectosphaerella plurivora</name>
    <dbReference type="NCBI Taxonomy" id="936078"/>
    <lineage>
        <taxon>Eukaryota</taxon>
        <taxon>Fungi</taxon>
        <taxon>Dikarya</taxon>
        <taxon>Ascomycota</taxon>
        <taxon>Pezizomycotina</taxon>
        <taxon>Sordariomycetes</taxon>
        <taxon>Hypocreomycetidae</taxon>
        <taxon>Glomerellales</taxon>
        <taxon>Plectosphaerellaceae</taxon>
        <taxon>Plectosphaerella</taxon>
    </lineage>
</organism>
<dbReference type="InterPro" id="IPR001138">
    <property type="entry name" value="Zn2Cys6_DnaBD"/>
</dbReference>
<keyword evidence="4" id="KW-0539">Nucleus</keyword>
<dbReference type="PANTHER" id="PTHR47424:SF3">
    <property type="entry name" value="REGULATORY PROTEIN GAL4"/>
    <property type="match status" value="1"/>
</dbReference>
<feature type="compositionally biased region" description="Low complexity" evidence="5">
    <location>
        <begin position="92"/>
        <end position="102"/>
    </location>
</feature>
<dbReference type="InterPro" id="IPR051127">
    <property type="entry name" value="Fungal_SecMet_Regulators"/>
</dbReference>
<feature type="domain" description="Zn(2)-C6 fungal-type" evidence="6">
    <location>
        <begin position="23"/>
        <end position="53"/>
    </location>
</feature>
<evidence type="ECO:0000256" key="5">
    <source>
        <dbReference type="SAM" id="MobiDB-lite"/>
    </source>
</evidence>
<evidence type="ECO:0000256" key="1">
    <source>
        <dbReference type="ARBA" id="ARBA00023015"/>
    </source>
</evidence>
<keyword evidence="1" id="KW-0805">Transcription regulation</keyword>
<name>A0A9P8VFZ0_9PEZI</name>
<reference evidence="7" key="1">
    <citation type="journal article" date="2021" name="Nat. Commun.">
        <title>Genetic determinants of endophytism in the Arabidopsis root mycobiome.</title>
        <authorList>
            <person name="Mesny F."/>
            <person name="Miyauchi S."/>
            <person name="Thiergart T."/>
            <person name="Pickel B."/>
            <person name="Atanasova L."/>
            <person name="Karlsson M."/>
            <person name="Huettel B."/>
            <person name="Barry K.W."/>
            <person name="Haridas S."/>
            <person name="Chen C."/>
            <person name="Bauer D."/>
            <person name="Andreopoulos W."/>
            <person name="Pangilinan J."/>
            <person name="LaButti K."/>
            <person name="Riley R."/>
            <person name="Lipzen A."/>
            <person name="Clum A."/>
            <person name="Drula E."/>
            <person name="Henrissat B."/>
            <person name="Kohler A."/>
            <person name="Grigoriev I.V."/>
            <person name="Martin F.M."/>
            <person name="Hacquard S."/>
        </authorList>
    </citation>
    <scope>NUCLEOTIDE SEQUENCE</scope>
    <source>
        <strain evidence="7">MPI-SDFR-AT-0117</strain>
    </source>
</reference>
<dbReference type="GO" id="GO:0000435">
    <property type="term" value="P:positive regulation of transcription from RNA polymerase II promoter by galactose"/>
    <property type="evidence" value="ECO:0007669"/>
    <property type="project" value="TreeGrafter"/>
</dbReference>
<accession>A0A9P8VFZ0</accession>
<keyword evidence="8" id="KW-1185">Reference proteome</keyword>
<dbReference type="GO" id="GO:0005634">
    <property type="term" value="C:nucleus"/>
    <property type="evidence" value="ECO:0007669"/>
    <property type="project" value="TreeGrafter"/>
</dbReference>
<dbReference type="CDD" id="cd00067">
    <property type="entry name" value="GAL4"/>
    <property type="match status" value="1"/>
</dbReference>
<evidence type="ECO:0000256" key="3">
    <source>
        <dbReference type="ARBA" id="ARBA00023163"/>
    </source>
</evidence>
<dbReference type="OrthoDB" id="3498215at2759"/>
<dbReference type="EMBL" id="JAGSXJ010000005">
    <property type="protein sequence ID" value="KAH6691736.1"/>
    <property type="molecule type" value="Genomic_DNA"/>
</dbReference>
<dbReference type="GO" id="GO:0008270">
    <property type="term" value="F:zinc ion binding"/>
    <property type="evidence" value="ECO:0007669"/>
    <property type="project" value="InterPro"/>
</dbReference>
<dbReference type="GO" id="GO:0000978">
    <property type="term" value="F:RNA polymerase II cis-regulatory region sequence-specific DNA binding"/>
    <property type="evidence" value="ECO:0007669"/>
    <property type="project" value="TreeGrafter"/>
</dbReference>
<dbReference type="InterPro" id="IPR036864">
    <property type="entry name" value="Zn2-C6_fun-type_DNA-bd_sf"/>
</dbReference>
<feature type="region of interest" description="Disordered" evidence="5">
    <location>
        <begin position="53"/>
        <end position="111"/>
    </location>
</feature>
<evidence type="ECO:0000259" key="6">
    <source>
        <dbReference type="PROSITE" id="PS50048"/>
    </source>
</evidence>
<evidence type="ECO:0000256" key="2">
    <source>
        <dbReference type="ARBA" id="ARBA00023125"/>
    </source>
</evidence>
<proteinExistence type="predicted"/>
<gene>
    <name evidence="7" type="ORF">F5X68DRAFT_67555</name>
</gene>
<dbReference type="Proteomes" id="UP000770015">
    <property type="component" value="Unassembled WGS sequence"/>
</dbReference>
<dbReference type="SUPFAM" id="SSF57701">
    <property type="entry name" value="Zn2/Cys6 DNA-binding domain"/>
    <property type="match status" value="1"/>
</dbReference>
<evidence type="ECO:0000256" key="4">
    <source>
        <dbReference type="ARBA" id="ARBA00023242"/>
    </source>
</evidence>
<dbReference type="AlphaFoldDB" id="A0A9P8VFZ0"/>
<feature type="region of interest" description="Disordered" evidence="5">
    <location>
        <begin position="1"/>
        <end position="20"/>
    </location>
</feature>
<dbReference type="PROSITE" id="PS50048">
    <property type="entry name" value="ZN2_CY6_FUNGAL_2"/>
    <property type="match status" value="1"/>
</dbReference>
<evidence type="ECO:0000313" key="8">
    <source>
        <dbReference type="Proteomes" id="UP000770015"/>
    </source>
</evidence>
<comment type="caution">
    <text evidence="7">The sequence shown here is derived from an EMBL/GenBank/DDBJ whole genome shotgun (WGS) entry which is preliminary data.</text>
</comment>
<dbReference type="PROSITE" id="PS00463">
    <property type="entry name" value="ZN2_CY6_FUNGAL_1"/>
    <property type="match status" value="1"/>
</dbReference>
<keyword evidence="3" id="KW-0804">Transcription</keyword>
<feature type="compositionally biased region" description="Low complexity" evidence="5">
    <location>
        <begin position="1"/>
        <end position="11"/>
    </location>
</feature>
<dbReference type="Gene3D" id="4.10.240.10">
    <property type="entry name" value="Zn(2)-C6 fungal-type DNA-binding domain"/>
    <property type="match status" value="1"/>
</dbReference>
<dbReference type="GO" id="GO:0000981">
    <property type="term" value="F:DNA-binding transcription factor activity, RNA polymerase II-specific"/>
    <property type="evidence" value="ECO:0007669"/>
    <property type="project" value="InterPro"/>
</dbReference>
<dbReference type="PANTHER" id="PTHR47424">
    <property type="entry name" value="REGULATORY PROTEIN GAL4"/>
    <property type="match status" value="1"/>
</dbReference>
<evidence type="ECO:0000313" key="7">
    <source>
        <dbReference type="EMBL" id="KAH6691736.1"/>
    </source>
</evidence>
<dbReference type="Pfam" id="PF00172">
    <property type="entry name" value="Zn_clus"/>
    <property type="match status" value="1"/>
</dbReference>
<keyword evidence="2" id="KW-0238">DNA-binding</keyword>
<protein>
    <recommendedName>
        <fullName evidence="6">Zn(2)-C6 fungal-type domain-containing protein</fullName>
    </recommendedName>
</protein>